<feature type="domain" description="PPIase cyclophilin-type" evidence="5">
    <location>
        <begin position="161"/>
        <end position="309"/>
    </location>
</feature>
<keyword evidence="3 6" id="KW-0413">Isomerase</keyword>
<evidence type="ECO:0000256" key="3">
    <source>
        <dbReference type="ARBA" id="ARBA00023235"/>
    </source>
</evidence>
<dbReference type="InterPro" id="IPR044666">
    <property type="entry name" value="Cyclophilin_A-like"/>
</dbReference>
<gene>
    <name evidence="6" type="ORF">Pla163_13450</name>
</gene>
<dbReference type="SUPFAM" id="SSF50891">
    <property type="entry name" value="Cyclophilin-like"/>
    <property type="match status" value="1"/>
</dbReference>
<evidence type="ECO:0000256" key="1">
    <source>
        <dbReference type="ARBA" id="ARBA00013194"/>
    </source>
</evidence>
<evidence type="ECO:0000256" key="2">
    <source>
        <dbReference type="ARBA" id="ARBA00023110"/>
    </source>
</evidence>
<keyword evidence="7" id="KW-1185">Reference proteome</keyword>
<dbReference type="GO" id="GO:0003755">
    <property type="term" value="F:peptidyl-prolyl cis-trans isomerase activity"/>
    <property type="evidence" value="ECO:0007669"/>
    <property type="project" value="UniProtKB-KW"/>
</dbReference>
<feature type="signal peptide" evidence="4">
    <location>
        <begin position="1"/>
        <end position="28"/>
    </location>
</feature>
<dbReference type="Pfam" id="PF00160">
    <property type="entry name" value="Pro_isomerase"/>
    <property type="match status" value="1"/>
</dbReference>
<dbReference type="RefSeq" id="WP_419186386.1">
    <property type="nucleotide sequence ID" value="NZ_CP036290.1"/>
</dbReference>
<keyword evidence="2" id="KW-0697">Rotamase</keyword>
<dbReference type="EMBL" id="CP036290">
    <property type="protein sequence ID" value="QDU84238.1"/>
    <property type="molecule type" value="Genomic_DNA"/>
</dbReference>
<organism evidence="6 7">
    <name type="scientific">Rohdeia mirabilis</name>
    <dbReference type="NCBI Taxonomy" id="2528008"/>
    <lineage>
        <taxon>Bacteria</taxon>
        <taxon>Pseudomonadati</taxon>
        <taxon>Planctomycetota</taxon>
        <taxon>Planctomycetia</taxon>
        <taxon>Planctomycetia incertae sedis</taxon>
        <taxon>Rohdeia</taxon>
    </lineage>
</organism>
<dbReference type="PROSITE" id="PS50072">
    <property type="entry name" value="CSA_PPIASE_2"/>
    <property type="match status" value="1"/>
</dbReference>
<dbReference type="InterPro" id="IPR029000">
    <property type="entry name" value="Cyclophilin-like_dom_sf"/>
</dbReference>
<dbReference type="EC" id="5.2.1.8" evidence="1"/>
<name>A0A518CYD5_9BACT</name>
<evidence type="ECO:0000313" key="7">
    <source>
        <dbReference type="Proteomes" id="UP000319342"/>
    </source>
</evidence>
<accession>A0A518CYD5</accession>
<dbReference type="Gene3D" id="2.40.100.10">
    <property type="entry name" value="Cyclophilin-like"/>
    <property type="match status" value="1"/>
</dbReference>
<reference evidence="6 7" key="1">
    <citation type="submission" date="2019-02" db="EMBL/GenBank/DDBJ databases">
        <title>Deep-cultivation of Planctomycetes and their phenomic and genomic characterization uncovers novel biology.</title>
        <authorList>
            <person name="Wiegand S."/>
            <person name="Jogler M."/>
            <person name="Boedeker C."/>
            <person name="Pinto D."/>
            <person name="Vollmers J."/>
            <person name="Rivas-Marin E."/>
            <person name="Kohn T."/>
            <person name="Peeters S.H."/>
            <person name="Heuer A."/>
            <person name="Rast P."/>
            <person name="Oberbeckmann S."/>
            <person name="Bunk B."/>
            <person name="Jeske O."/>
            <person name="Meyerdierks A."/>
            <person name="Storesund J.E."/>
            <person name="Kallscheuer N."/>
            <person name="Luecker S."/>
            <person name="Lage O.M."/>
            <person name="Pohl T."/>
            <person name="Merkel B.J."/>
            <person name="Hornburger P."/>
            <person name="Mueller R.-W."/>
            <person name="Bruemmer F."/>
            <person name="Labrenz M."/>
            <person name="Spormann A.M."/>
            <person name="Op den Camp H."/>
            <person name="Overmann J."/>
            <person name="Amann R."/>
            <person name="Jetten M.S.M."/>
            <person name="Mascher T."/>
            <person name="Medema M.H."/>
            <person name="Devos D.P."/>
            <person name="Kaster A.-K."/>
            <person name="Ovreas L."/>
            <person name="Rohde M."/>
            <person name="Galperin M.Y."/>
            <person name="Jogler C."/>
        </authorList>
    </citation>
    <scope>NUCLEOTIDE SEQUENCE [LARGE SCALE GENOMIC DNA]</scope>
    <source>
        <strain evidence="6 7">Pla163</strain>
    </source>
</reference>
<evidence type="ECO:0000259" key="5">
    <source>
        <dbReference type="PROSITE" id="PS50072"/>
    </source>
</evidence>
<dbReference type="PANTHER" id="PTHR45625:SF4">
    <property type="entry name" value="PEPTIDYLPROLYL ISOMERASE DOMAIN AND WD REPEAT-CONTAINING PROTEIN 1"/>
    <property type="match status" value="1"/>
</dbReference>
<dbReference type="CDD" id="cd00317">
    <property type="entry name" value="cyclophilin"/>
    <property type="match status" value="1"/>
</dbReference>
<sequence length="322" mass="33941" precursor="true">MSFNALALITAAAAASVALLGTSIPATATAPVAFELEAPKVSFEAPGLFIAGQPYEVTIDVEAGKNGSPLAGWIISPAAFLVDGVPLGERTNEAMLQLPPGAKLSVTFDLGQFIEAERGFELAFAKNLSNSAPISVAALAPVAAGGQSFMERDVDTLGDYVVVMETTAGPLVLEFWPDRAPNHVRNFLDLSYTGFYDGIIFHRVMKGFMIQGGDPQGTGTGGGPRTLDAEFSDADHVRGVLSAARLGHDVNSATSQFFIMHAHTPSLNGQYSAYGKLVMGYDTLDAIATTQTSRGDKPVVDQVIESARVYRRMPAAEKKGGE</sequence>
<dbReference type="Proteomes" id="UP000319342">
    <property type="component" value="Chromosome"/>
</dbReference>
<evidence type="ECO:0000313" key="6">
    <source>
        <dbReference type="EMBL" id="QDU84238.1"/>
    </source>
</evidence>
<evidence type="ECO:0000256" key="4">
    <source>
        <dbReference type="SAM" id="SignalP"/>
    </source>
</evidence>
<proteinExistence type="predicted"/>
<dbReference type="AlphaFoldDB" id="A0A518CYD5"/>
<dbReference type="PANTHER" id="PTHR45625">
    <property type="entry name" value="PEPTIDYL-PROLYL CIS-TRANS ISOMERASE-RELATED"/>
    <property type="match status" value="1"/>
</dbReference>
<dbReference type="InterPro" id="IPR002130">
    <property type="entry name" value="Cyclophilin-type_PPIase_dom"/>
</dbReference>
<keyword evidence="4" id="KW-0732">Signal</keyword>
<dbReference type="PRINTS" id="PR00153">
    <property type="entry name" value="CSAPPISMRASE"/>
</dbReference>
<feature type="chain" id="PRO_5022145547" description="peptidylprolyl isomerase" evidence="4">
    <location>
        <begin position="29"/>
        <end position="322"/>
    </location>
</feature>
<protein>
    <recommendedName>
        <fullName evidence="1">peptidylprolyl isomerase</fullName>
        <ecNumber evidence="1">5.2.1.8</ecNumber>
    </recommendedName>
</protein>